<organism evidence="2 3">
    <name type="scientific">Mycoplasma parvum str. Indiana</name>
    <dbReference type="NCBI Taxonomy" id="1403316"/>
    <lineage>
        <taxon>Bacteria</taxon>
        <taxon>Bacillati</taxon>
        <taxon>Mycoplasmatota</taxon>
        <taxon>Mollicutes</taxon>
        <taxon>Mycoplasmataceae</taxon>
        <taxon>Mycoplasma</taxon>
    </lineage>
</organism>
<dbReference type="RefSeq" id="WP_022770435.1">
    <property type="nucleotide sequence ID" value="NC_022575.1"/>
</dbReference>
<dbReference type="InterPro" id="IPR003607">
    <property type="entry name" value="HD/PDEase_dom"/>
</dbReference>
<gene>
    <name evidence="2" type="ORF">PRV_02675</name>
</gene>
<evidence type="ECO:0000313" key="3">
    <source>
        <dbReference type="Proteomes" id="UP000017119"/>
    </source>
</evidence>
<dbReference type="Proteomes" id="UP000017119">
    <property type="component" value="Chromosome"/>
</dbReference>
<name>U5ND49_9MOLU</name>
<dbReference type="KEGG" id="mpv:PRV_02675"/>
<dbReference type="Gene3D" id="1.10.3210.10">
    <property type="entry name" value="Hypothetical protein af1432"/>
    <property type="match status" value="1"/>
</dbReference>
<accession>U5ND49</accession>
<dbReference type="PATRIC" id="fig|1403316.3.peg.504"/>
<sequence length="389" mass="45735">MEKKQIEINETNSQNKDYLSKFSKKMIHLLSKYKSPKLFTGCYEEYHLAEGKFFSDKTVGQLLGKSGERKDEFFLLTGVKPHLEYSGEEPIVVLSKYNVRDIKLASLLTQKFKVSKSWSSNSIHKNFKEIEKQIISEEEEIGRETLKNIDAEINSIYLFQIVGRMANEQYSTSQTLLEHSLQISEVSAESALQLNLDSKKIKKLAFFHDIGKLFFPYYEHTSEKVFNFISELIDDSEMKEIITTHHNSLLSFTSPYISLISLINRVVTQLHFLPTNNDSLKLKEKFQIFWEKQKKEEIISSFYILSSSLHFWFIFNEEFDEMKKTLLQEEWTQELNSLLNINNNEENKNTELSGLNISFYWLPNQKYQASIYKLKMFQNEEMSKLILKT</sequence>
<dbReference type="EMBL" id="CP006771">
    <property type="protein sequence ID" value="AGX89265.1"/>
    <property type="molecule type" value="Genomic_DNA"/>
</dbReference>
<dbReference type="STRING" id="1403316.PRV_02675"/>
<dbReference type="AlphaFoldDB" id="U5ND49"/>
<keyword evidence="3" id="KW-1185">Reference proteome</keyword>
<evidence type="ECO:0000259" key="1">
    <source>
        <dbReference type="Pfam" id="PF01966"/>
    </source>
</evidence>
<proteinExistence type="predicted"/>
<dbReference type="NCBIfam" id="TIGR00277">
    <property type="entry name" value="HDIG"/>
    <property type="match status" value="1"/>
</dbReference>
<reference evidence="2 3" key="1">
    <citation type="journal article" date="2013" name="Genome Announc.">
        <title>Genome Sequence of Mycoplasma parvum (Formerly Eperythrozoon parvum), a Diminutive Hemoplasma of the Pig.</title>
        <authorList>
            <person name="do Nascimento N.C."/>
            <person name="Dos Santos A.P."/>
            <person name="Chu Y."/>
            <person name="Guimaraes A.M."/>
            <person name="Pagliaro A."/>
            <person name="Messick J.B."/>
        </authorList>
    </citation>
    <scope>NUCLEOTIDE SEQUENCE [LARGE SCALE GENOMIC DNA]</scope>
    <source>
        <strain evidence="2 3">Indiana</strain>
    </source>
</reference>
<dbReference type="InterPro" id="IPR006674">
    <property type="entry name" value="HD_domain"/>
</dbReference>
<dbReference type="Pfam" id="PF01966">
    <property type="entry name" value="HD"/>
    <property type="match status" value="1"/>
</dbReference>
<dbReference type="HOGENOM" id="CLU_735340_0_0_14"/>
<evidence type="ECO:0000313" key="2">
    <source>
        <dbReference type="EMBL" id="AGX89265.1"/>
    </source>
</evidence>
<feature type="domain" description="HD" evidence="1">
    <location>
        <begin position="177"/>
        <end position="249"/>
    </location>
</feature>
<dbReference type="InterPro" id="IPR006675">
    <property type="entry name" value="HDIG_dom"/>
</dbReference>
<dbReference type="CDD" id="cd00077">
    <property type="entry name" value="HDc"/>
    <property type="match status" value="1"/>
</dbReference>
<dbReference type="SUPFAM" id="SSF109604">
    <property type="entry name" value="HD-domain/PDEase-like"/>
    <property type="match status" value="1"/>
</dbReference>
<protein>
    <recommendedName>
        <fullName evidence="1">HD domain-containing protein</fullName>
    </recommendedName>
</protein>